<feature type="domain" description="PKS/mFAS DH" evidence="13">
    <location>
        <begin position="941"/>
        <end position="1217"/>
    </location>
</feature>
<dbReference type="CDD" id="cd00833">
    <property type="entry name" value="PKS"/>
    <property type="match status" value="1"/>
</dbReference>
<dbReference type="Gene3D" id="3.40.47.10">
    <property type="match status" value="1"/>
</dbReference>
<dbReference type="SMART" id="SM00822">
    <property type="entry name" value="PKS_KR"/>
    <property type="match status" value="1"/>
</dbReference>
<dbReference type="Proteomes" id="UP000253868">
    <property type="component" value="Chromosome"/>
</dbReference>
<evidence type="ECO:0000259" key="13">
    <source>
        <dbReference type="PROSITE" id="PS52019"/>
    </source>
</evidence>
<dbReference type="GO" id="GO:0031177">
    <property type="term" value="F:phosphopantetheine binding"/>
    <property type="evidence" value="ECO:0007669"/>
    <property type="project" value="InterPro"/>
</dbReference>
<keyword evidence="8" id="KW-0012">Acyltransferase</keyword>
<dbReference type="Pfam" id="PF02801">
    <property type="entry name" value="Ketoacyl-synt_C"/>
    <property type="match status" value="1"/>
</dbReference>
<dbReference type="Pfam" id="PF08990">
    <property type="entry name" value="Docking"/>
    <property type="match status" value="1"/>
</dbReference>
<proteinExistence type="predicted"/>
<reference evidence="15" key="1">
    <citation type="submission" date="2018-07" db="EMBL/GenBank/DDBJ databases">
        <authorList>
            <person name="Zhao J."/>
        </authorList>
    </citation>
    <scope>NUCLEOTIDE SEQUENCE [LARGE SCALE GENOMIC DNA]</scope>
    <source>
        <strain evidence="15">GSSD-12</strain>
    </source>
</reference>
<dbReference type="Pfam" id="PF08659">
    <property type="entry name" value="KR"/>
    <property type="match status" value="1"/>
</dbReference>
<dbReference type="SUPFAM" id="SSF52151">
    <property type="entry name" value="FabD/lysophospholipase-like"/>
    <property type="match status" value="1"/>
</dbReference>
<dbReference type="SUPFAM" id="SSF51735">
    <property type="entry name" value="NAD(P)-binding Rossmann-fold domains"/>
    <property type="match status" value="3"/>
</dbReference>
<dbReference type="SUPFAM" id="SSF50129">
    <property type="entry name" value="GroES-like"/>
    <property type="match status" value="1"/>
</dbReference>
<dbReference type="InterPro" id="IPR042104">
    <property type="entry name" value="PKS_dehydratase_sf"/>
</dbReference>
<dbReference type="Pfam" id="PF00109">
    <property type="entry name" value="ketoacyl-synt"/>
    <property type="match status" value="1"/>
</dbReference>
<dbReference type="FunFam" id="3.40.50.720:FF:000209">
    <property type="entry name" value="Polyketide synthase Pks12"/>
    <property type="match status" value="1"/>
</dbReference>
<dbReference type="Gene3D" id="3.10.129.110">
    <property type="entry name" value="Polyketide synthase dehydratase"/>
    <property type="match status" value="1"/>
</dbReference>
<dbReference type="InterPro" id="IPR020807">
    <property type="entry name" value="PKS_DH"/>
</dbReference>
<dbReference type="CDD" id="cd05195">
    <property type="entry name" value="enoyl_red"/>
    <property type="match status" value="1"/>
</dbReference>
<evidence type="ECO:0000259" key="11">
    <source>
        <dbReference type="PROSITE" id="PS50075"/>
    </source>
</evidence>
<dbReference type="Pfam" id="PF22953">
    <property type="entry name" value="SpnB_Rossmann"/>
    <property type="match status" value="1"/>
</dbReference>
<keyword evidence="3" id="KW-0596">Phosphopantetheine</keyword>
<dbReference type="InterPro" id="IPR014030">
    <property type="entry name" value="Ketoacyl_synth_N"/>
</dbReference>
<evidence type="ECO:0000256" key="2">
    <source>
        <dbReference type="ARBA" id="ARBA00004792"/>
    </source>
</evidence>
<dbReference type="SUPFAM" id="SSF53901">
    <property type="entry name" value="Thiolase-like"/>
    <property type="match status" value="1"/>
</dbReference>
<dbReference type="KEGG" id="spad:DVK44_35630"/>
<dbReference type="Gene3D" id="1.10.1200.10">
    <property type="entry name" value="ACP-like"/>
    <property type="match status" value="1"/>
</dbReference>
<dbReference type="SUPFAM" id="SSF47336">
    <property type="entry name" value="ACP-like"/>
    <property type="match status" value="1"/>
</dbReference>
<dbReference type="SMART" id="SM00829">
    <property type="entry name" value="PKS_ER"/>
    <property type="match status" value="1"/>
</dbReference>
<dbReference type="InterPro" id="IPR057326">
    <property type="entry name" value="KR_dom"/>
</dbReference>
<evidence type="ECO:0000256" key="6">
    <source>
        <dbReference type="ARBA" id="ARBA00023194"/>
    </source>
</evidence>
<dbReference type="EMBL" id="CP031194">
    <property type="protein sequence ID" value="AXG82168.1"/>
    <property type="molecule type" value="Genomic_DNA"/>
</dbReference>
<dbReference type="InterPro" id="IPR050091">
    <property type="entry name" value="PKS_NRPS_Biosynth_Enz"/>
</dbReference>
<gene>
    <name evidence="14" type="ORF">DVK44_35630</name>
</gene>
<dbReference type="PROSITE" id="PS00606">
    <property type="entry name" value="KS3_1"/>
    <property type="match status" value="1"/>
</dbReference>
<feature type="region of interest" description="Disordered" evidence="10">
    <location>
        <begin position="458"/>
        <end position="477"/>
    </location>
</feature>
<dbReference type="InterPro" id="IPR049552">
    <property type="entry name" value="PKS_DH_N"/>
</dbReference>
<dbReference type="InterPro" id="IPR006162">
    <property type="entry name" value="Ppantetheine_attach_site"/>
</dbReference>
<evidence type="ECO:0000259" key="12">
    <source>
        <dbReference type="PROSITE" id="PS52004"/>
    </source>
</evidence>
<organism evidence="14 15">
    <name type="scientific">Streptomyces paludis</name>
    <dbReference type="NCBI Taxonomy" id="2282738"/>
    <lineage>
        <taxon>Bacteria</taxon>
        <taxon>Bacillati</taxon>
        <taxon>Actinomycetota</taxon>
        <taxon>Actinomycetes</taxon>
        <taxon>Kitasatosporales</taxon>
        <taxon>Streptomycetaceae</taxon>
        <taxon>Streptomyces</taxon>
    </lineage>
</organism>
<evidence type="ECO:0000256" key="7">
    <source>
        <dbReference type="ARBA" id="ARBA00023268"/>
    </source>
</evidence>
<feature type="region of interest" description="C-terminal hotdog fold" evidence="9">
    <location>
        <begin position="1079"/>
        <end position="1217"/>
    </location>
</feature>
<dbReference type="InterPro" id="IPR014031">
    <property type="entry name" value="Ketoacyl_synth_C"/>
</dbReference>
<evidence type="ECO:0000256" key="10">
    <source>
        <dbReference type="SAM" id="MobiDB-lite"/>
    </source>
</evidence>
<protein>
    <submittedName>
        <fullName evidence="14">SDR family NAD(P)-dependent oxidoreductase</fullName>
    </submittedName>
</protein>
<dbReference type="GO" id="GO:0004312">
    <property type="term" value="F:fatty acid synthase activity"/>
    <property type="evidence" value="ECO:0007669"/>
    <property type="project" value="TreeGrafter"/>
</dbReference>
<dbReference type="Pfam" id="PF21089">
    <property type="entry name" value="PKS_DH_N"/>
    <property type="match status" value="1"/>
</dbReference>
<dbReference type="GO" id="GO:0004315">
    <property type="term" value="F:3-oxoacyl-[acyl-carrier-protein] synthase activity"/>
    <property type="evidence" value="ECO:0007669"/>
    <property type="project" value="InterPro"/>
</dbReference>
<name>A0A345HZP4_9ACTN</name>
<feature type="region of interest" description="Disordered" evidence="10">
    <location>
        <begin position="1991"/>
        <end position="2020"/>
    </location>
</feature>
<dbReference type="Gene3D" id="3.30.70.3290">
    <property type="match status" value="1"/>
</dbReference>
<dbReference type="InterPro" id="IPR016036">
    <property type="entry name" value="Malonyl_transacylase_ACP-bd"/>
</dbReference>
<keyword evidence="7" id="KW-0511">Multifunctional enzyme</keyword>
<dbReference type="Pfam" id="PF00550">
    <property type="entry name" value="PP-binding"/>
    <property type="match status" value="1"/>
</dbReference>
<dbReference type="CDD" id="cd08956">
    <property type="entry name" value="KR_3_FAS_SDR_x"/>
    <property type="match status" value="1"/>
</dbReference>
<dbReference type="GO" id="GO:0033068">
    <property type="term" value="P:macrolide biosynthetic process"/>
    <property type="evidence" value="ECO:0007669"/>
    <property type="project" value="UniProtKB-ARBA"/>
</dbReference>
<dbReference type="InterPro" id="IPR001227">
    <property type="entry name" value="Ac_transferase_dom_sf"/>
</dbReference>
<evidence type="ECO:0000313" key="15">
    <source>
        <dbReference type="Proteomes" id="UP000253868"/>
    </source>
</evidence>
<keyword evidence="4" id="KW-0597">Phosphoprotein</keyword>
<dbReference type="Pfam" id="PF08240">
    <property type="entry name" value="ADH_N"/>
    <property type="match status" value="1"/>
</dbReference>
<dbReference type="PROSITE" id="PS52004">
    <property type="entry name" value="KS3_2"/>
    <property type="match status" value="1"/>
</dbReference>
<sequence>MTDKKLFDYLKKVTTELHQTRLRLAELELGTDEPIAIVGMACRFPGGVSNPDQLWDLVADGRDAISGFPADRGWDLDGLTGAGSFTSVTAEGGFLDGVGDFDAEFFGISPREAIAMDPQQRLLLETSWEALEHAGTDPASLTGSNVGVFVGTFPSGYLEVAGRSGEDVAGHLITGGSQSVASGRVAYVLGLQGPALTVDTACSSSLVALHLAVQALRAGECTMALAGGVSVMATPDTFVGFSLQGGMAADGRCKAFADGADGTGWSEGAGMLVVQRLSDARREGRRVLAVVRSSAVNQDGASNGLTAPNGPAQQRVIRQALAGAGLSAGEIDVVEAHGTGTVLGDPIEAQALLATYGQDRPADRPVLLGSLKSNLGHTQAAAGVAGVIKMVMAIRHGLVPRTLHVDAPSSKVDWSQGAVRLLTDSTPWPEAGRPRRAGVSSFGVSGTNAHVILEAAPQGEAEAAAEPATASATDTDTEAAPGLVRDTVPWVLSGRTDQAVRAQAARLLAWADTDPAADPAAVGAALATTRTRFDNRLVVTGGDRAELLAVLRAVVDGEPTPHAIQGHAGAGAGSGAVFVFPGQGAQWVGMARELADVSPVFAEAMTECAKALDPFVDWSLSDVLDDEAALNRVQVVQPVLWAVMVSLAKLWRSCGVEPAAVVGHSQGEIAALCVAGGLSLSDGARIVALRSQAIADTLAGGGGMAAVSLPVGQVTELIAEWRGRLCVAAVNGPASVVVSGEPSALREFLAHCDGQEIRARKIPVDYASHSAQVEEIRDRLLRELAPVRPRSASVPVYSSVTGQAMDTSTADAAYWVRNLRETVRFEQATRALIADGHRTLIEVSPHPVLAMSVQETLESAGHTGVVVGTLRRGEGGARRMVASLAELFVRGGRVSWDPVFAGIAARQVEPPTYAFQHQRYWPGTLPLVGDVVGAGLDSAEHPLLGAMVTLPESGGMLFTGRLSLRSHPWLADHRVRGTAVFPGTGFVELALRVGDAVGCDRIAELVLEEPLTLPARGTRQIQIALTEREDGWSLAIHARQDGDESWTRHATGVLTGVLEDGGADADAPALTGPWPPTDATAIDTSGLYDMEAGHEVTYGPVFQGLTRAWHRGDRVWAEVVLPEVRTGQAEAFGVHPALLDAVLHAATFAGLAPAESARLPFTFTDVVLRAPGATRVRVSLARTGPDEVSIAVADTTGAPVLSIGSMVTRPLPAGAFGAGRGDTTGTDSATDTDTVVLVPQWIDPAGAPSSAGASLDLVVGSATDHADFADMAALLAAVDSGRETPRGVVLVVPRGGVLGSGSVVGRVHEVTGWVLEQVRCWLDASRLSDSRLVVVTRGAVTTGEGDPVTDLPGAAVWGLVRSAQTENPDRITLVDLADQGDPDTDTTLDAVARAVACGESQVAVREGAVRVLRLVQDSEVGGLVPPVGGLWRLESVGGGTLEGLSLVGVSGLVGELGVGEVRIGVRAAGVNFRDVLSALGMYPGDAGLLGGEVSGVVLGVGPGVSRVVVGDRVLGMVSGGFGPVVVTDERLVVGVPEGWSFVEAAGVPIAFLTAYYGLVDLAGVVPGESLLVHAGAGGVGMAAIQLAGHFGLEVFATASESKWGVLRSLGVDDDHVGSSRSVDFEGRFLGVSGGRGVDVVLNSLAGEFVDASLRLLADRGRFIEMGKTDVRSVSDVGAVRRGVGYQAFDLIDAGPDRIGEMLGELMGLFEAGVLRPLPVVASDVRGARGVFRLMSQARHTGKLVLTMPEPVDLDGTVVVTGGTGGLGSAVARHLVRTHGVRNLVLASRRGEQAEGATALVEELTELGARTTVVACDVSDRASVAALLAGVPDEHPLTGVVHTAGVLDDGVIGSLTSERLDRVLAPKVDATWHLHELTRDRELSFFVVFSSLAGLMGGPGQANYAAGNVFADTLVQLRRQEGLPGVSMAWGSWTTEVGLTGTLSGIDLQRMAGAGMLPLSVPQGLALFDRALLTDQAVMGLTRWRAGEEIPTAKRSSGMGGGRVRRSGGRREQPGSGGGFTERWAAVPAEERAGFLLELVRGHAAAVLGHASPDAIGGGQVFRDLGFDSLTAVELRNRLATATGLSLPATLVFDHPTPGRVVTYLHEQLKTDEPSATETVLTYLSNLKATFPAVAAEAADRDRIAERLREILDLCGEPEKTDLDDVDTASDEDLFAFVDQGID</sequence>
<dbReference type="SMART" id="SM00826">
    <property type="entry name" value="PKS_DH"/>
    <property type="match status" value="1"/>
</dbReference>
<dbReference type="FunFam" id="3.40.47.10:FF:000019">
    <property type="entry name" value="Polyketide synthase type I"/>
    <property type="match status" value="1"/>
</dbReference>
<dbReference type="InterPro" id="IPR055123">
    <property type="entry name" value="SpnB-like_Rossmann"/>
</dbReference>
<dbReference type="Gene3D" id="3.40.50.11460">
    <property type="match status" value="1"/>
</dbReference>
<dbReference type="InterPro" id="IPR049551">
    <property type="entry name" value="PKS_DH_C"/>
</dbReference>
<evidence type="ECO:0000256" key="9">
    <source>
        <dbReference type="PROSITE-ProRule" id="PRU01363"/>
    </source>
</evidence>
<dbReference type="PROSITE" id="PS50075">
    <property type="entry name" value="CARRIER"/>
    <property type="match status" value="1"/>
</dbReference>
<dbReference type="PANTHER" id="PTHR43775:SF51">
    <property type="entry name" value="INACTIVE PHENOLPHTHIOCEROL SYNTHESIS POLYKETIDE SYNTHASE TYPE I PKS1-RELATED"/>
    <property type="match status" value="1"/>
</dbReference>
<comment type="pathway">
    <text evidence="2">Antibiotic biosynthesis.</text>
</comment>
<dbReference type="OrthoDB" id="9778690at2"/>
<dbReference type="InterPro" id="IPR032821">
    <property type="entry name" value="PKS_assoc"/>
</dbReference>
<dbReference type="Pfam" id="PF00698">
    <property type="entry name" value="Acyl_transf_1"/>
    <property type="match status" value="1"/>
</dbReference>
<dbReference type="SMART" id="SM00825">
    <property type="entry name" value="PKS_KS"/>
    <property type="match status" value="1"/>
</dbReference>
<dbReference type="InterPro" id="IPR016039">
    <property type="entry name" value="Thiolase-like"/>
</dbReference>
<comment type="cofactor">
    <cofactor evidence="1">
        <name>pantetheine 4'-phosphate</name>
        <dbReference type="ChEBI" id="CHEBI:47942"/>
    </cofactor>
</comment>
<dbReference type="InterPro" id="IPR018201">
    <property type="entry name" value="Ketoacyl_synth_AS"/>
</dbReference>
<dbReference type="InterPro" id="IPR009081">
    <property type="entry name" value="PP-bd_ACP"/>
</dbReference>
<dbReference type="FunFam" id="3.90.180.10:FF:000032">
    <property type="entry name" value="Probable polyketide synthase pks1"/>
    <property type="match status" value="1"/>
</dbReference>
<dbReference type="InterPro" id="IPR014043">
    <property type="entry name" value="Acyl_transferase_dom"/>
</dbReference>
<dbReference type="InterPro" id="IPR020841">
    <property type="entry name" value="PKS_Beta-ketoAc_synthase_dom"/>
</dbReference>
<dbReference type="PROSITE" id="PS00012">
    <property type="entry name" value="PHOSPHOPANTETHEINE"/>
    <property type="match status" value="1"/>
</dbReference>
<keyword evidence="6" id="KW-0045">Antibiotic biosynthesis</keyword>
<dbReference type="SUPFAM" id="SSF55048">
    <property type="entry name" value="Probable ACP-binding domain of malonyl-CoA ACP transacylase"/>
    <property type="match status" value="1"/>
</dbReference>
<feature type="active site" description="Proton donor; for dehydratase activity" evidence="9">
    <location>
        <position position="1140"/>
    </location>
</feature>
<feature type="active site" description="Proton acceptor; for dehydratase activity" evidence="9">
    <location>
        <position position="973"/>
    </location>
</feature>
<feature type="region of interest" description="N-terminal hotdog fold" evidence="9">
    <location>
        <begin position="941"/>
        <end position="1061"/>
    </location>
</feature>
<keyword evidence="15" id="KW-1185">Reference proteome</keyword>
<feature type="domain" description="Carrier" evidence="11">
    <location>
        <begin position="2033"/>
        <end position="2108"/>
    </location>
</feature>
<dbReference type="Gene3D" id="3.40.50.720">
    <property type="entry name" value="NAD(P)-binding Rossmann-like Domain"/>
    <property type="match status" value="1"/>
</dbReference>
<dbReference type="InterPro" id="IPR036291">
    <property type="entry name" value="NAD(P)-bd_dom_sf"/>
</dbReference>
<accession>A0A345HZP4</accession>
<dbReference type="SMART" id="SM00827">
    <property type="entry name" value="PKS_AT"/>
    <property type="match status" value="1"/>
</dbReference>
<dbReference type="InterPro" id="IPR020806">
    <property type="entry name" value="PKS_PP-bd"/>
</dbReference>
<dbReference type="PROSITE" id="PS52019">
    <property type="entry name" value="PKS_MFAS_DH"/>
    <property type="match status" value="1"/>
</dbReference>
<dbReference type="FunFam" id="3.40.366.10:FF:000002">
    <property type="entry name" value="Probable polyketide synthase 2"/>
    <property type="match status" value="1"/>
</dbReference>
<feature type="domain" description="Ketosynthase family 3 (KS3)" evidence="12">
    <location>
        <begin position="32"/>
        <end position="455"/>
    </location>
</feature>
<evidence type="ECO:0000256" key="1">
    <source>
        <dbReference type="ARBA" id="ARBA00001957"/>
    </source>
</evidence>
<dbReference type="GO" id="GO:0016491">
    <property type="term" value="F:oxidoreductase activity"/>
    <property type="evidence" value="ECO:0007669"/>
    <property type="project" value="InterPro"/>
</dbReference>
<dbReference type="Pfam" id="PF16197">
    <property type="entry name" value="KAsynt_C_assoc"/>
    <property type="match status" value="1"/>
</dbReference>
<evidence type="ECO:0000256" key="8">
    <source>
        <dbReference type="ARBA" id="ARBA00023315"/>
    </source>
</evidence>
<dbReference type="Gene3D" id="3.90.180.10">
    <property type="entry name" value="Medium-chain alcohol dehydrogenases, catalytic domain"/>
    <property type="match status" value="1"/>
</dbReference>
<dbReference type="SMART" id="SM01294">
    <property type="entry name" value="PKS_PP_betabranch"/>
    <property type="match status" value="1"/>
</dbReference>
<dbReference type="SMART" id="SM00823">
    <property type="entry name" value="PKS_PP"/>
    <property type="match status" value="1"/>
</dbReference>
<dbReference type="InterPro" id="IPR036736">
    <property type="entry name" value="ACP-like_sf"/>
</dbReference>
<evidence type="ECO:0000256" key="5">
    <source>
        <dbReference type="ARBA" id="ARBA00022679"/>
    </source>
</evidence>
<dbReference type="InterPro" id="IPR015083">
    <property type="entry name" value="NorB/c/GfsB-D-like_docking"/>
</dbReference>
<dbReference type="PANTHER" id="PTHR43775">
    <property type="entry name" value="FATTY ACID SYNTHASE"/>
    <property type="match status" value="1"/>
</dbReference>
<dbReference type="InterPro" id="IPR049900">
    <property type="entry name" value="PKS_mFAS_DH"/>
</dbReference>
<dbReference type="Pfam" id="PF14765">
    <property type="entry name" value="PS-DH"/>
    <property type="match status" value="1"/>
</dbReference>
<dbReference type="InterPro" id="IPR013968">
    <property type="entry name" value="PKS_KR"/>
</dbReference>
<dbReference type="FunFam" id="1.10.1200.10:FF:000007">
    <property type="entry name" value="Probable polyketide synthase pks17"/>
    <property type="match status" value="1"/>
</dbReference>
<dbReference type="InterPro" id="IPR020843">
    <property type="entry name" value="ER"/>
</dbReference>
<evidence type="ECO:0000256" key="4">
    <source>
        <dbReference type="ARBA" id="ARBA00022553"/>
    </source>
</evidence>
<dbReference type="Pfam" id="PF13602">
    <property type="entry name" value="ADH_zinc_N_2"/>
    <property type="match status" value="1"/>
</dbReference>
<keyword evidence="5" id="KW-0808">Transferase</keyword>
<dbReference type="InterPro" id="IPR011032">
    <property type="entry name" value="GroES-like_sf"/>
</dbReference>
<evidence type="ECO:0000256" key="3">
    <source>
        <dbReference type="ARBA" id="ARBA00022450"/>
    </source>
</evidence>
<evidence type="ECO:0000313" key="14">
    <source>
        <dbReference type="EMBL" id="AXG82168.1"/>
    </source>
</evidence>
<dbReference type="InterPro" id="IPR013154">
    <property type="entry name" value="ADH-like_N"/>
</dbReference>
<dbReference type="GO" id="GO:0006633">
    <property type="term" value="P:fatty acid biosynthetic process"/>
    <property type="evidence" value="ECO:0007669"/>
    <property type="project" value="InterPro"/>
</dbReference>
<dbReference type="Gene3D" id="3.40.366.10">
    <property type="entry name" value="Malonyl-Coenzyme A Acyl Carrier Protein, domain 2"/>
    <property type="match status" value="1"/>
</dbReference>
<dbReference type="InterPro" id="IPR016035">
    <property type="entry name" value="Acyl_Trfase/lysoPLipase"/>
</dbReference>